<dbReference type="Pfam" id="PF03734">
    <property type="entry name" value="YkuD"/>
    <property type="match status" value="1"/>
</dbReference>
<dbReference type="GO" id="GO:0009252">
    <property type="term" value="P:peptidoglycan biosynthetic process"/>
    <property type="evidence" value="ECO:0007669"/>
    <property type="project" value="UniProtKB-UniPathway"/>
</dbReference>
<protein>
    <submittedName>
        <fullName evidence="9">L,D-transpeptidase catalytic domain</fullName>
    </submittedName>
</protein>
<dbReference type="PANTHER" id="PTHR36699:SF1">
    <property type="entry name" value="L,D-TRANSPEPTIDASE YAFK-RELATED"/>
    <property type="match status" value="1"/>
</dbReference>
<dbReference type="PROSITE" id="PS51257">
    <property type="entry name" value="PROKAR_LIPOPROTEIN"/>
    <property type="match status" value="1"/>
</dbReference>
<keyword evidence="6 7" id="KW-0961">Cell wall biogenesis/degradation</keyword>
<keyword evidence="3" id="KW-0808">Transferase</keyword>
<dbReference type="PANTHER" id="PTHR36699">
    <property type="entry name" value="LD-TRANSPEPTIDASE"/>
    <property type="match status" value="1"/>
</dbReference>
<evidence type="ECO:0000259" key="8">
    <source>
        <dbReference type="PROSITE" id="PS52029"/>
    </source>
</evidence>
<dbReference type="GO" id="GO:0071555">
    <property type="term" value="P:cell wall organization"/>
    <property type="evidence" value="ECO:0007669"/>
    <property type="project" value="UniProtKB-UniRule"/>
</dbReference>
<evidence type="ECO:0000256" key="4">
    <source>
        <dbReference type="ARBA" id="ARBA00022960"/>
    </source>
</evidence>
<keyword evidence="10" id="KW-1185">Reference proteome</keyword>
<reference evidence="9 10" key="1">
    <citation type="submission" date="2015-07" db="EMBL/GenBank/DDBJ databases">
        <authorList>
            <person name="Noorani M."/>
        </authorList>
    </citation>
    <scope>NUCLEOTIDE SEQUENCE [LARGE SCALE GENOMIC DNA]</scope>
    <source>
        <strain evidence="9 10">CECT 5088</strain>
    </source>
</reference>
<accession>A0A0M6XUZ5</accession>
<feature type="active site" description="Nucleophile" evidence="7">
    <location>
        <position position="144"/>
    </location>
</feature>
<dbReference type="InterPro" id="IPR038063">
    <property type="entry name" value="Transpep_catalytic_dom"/>
</dbReference>
<evidence type="ECO:0000256" key="2">
    <source>
        <dbReference type="ARBA" id="ARBA00005992"/>
    </source>
</evidence>
<dbReference type="GO" id="GO:0004180">
    <property type="term" value="F:carboxypeptidase activity"/>
    <property type="evidence" value="ECO:0007669"/>
    <property type="project" value="UniProtKB-ARBA"/>
</dbReference>
<feature type="active site" description="Proton donor/acceptor" evidence="7">
    <location>
        <position position="125"/>
    </location>
</feature>
<evidence type="ECO:0000256" key="7">
    <source>
        <dbReference type="PROSITE-ProRule" id="PRU01373"/>
    </source>
</evidence>
<evidence type="ECO:0000256" key="3">
    <source>
        <dbReference type="ARBA" id="ARBA00022679"/>
    </source>
</evidence>
<dbReference type="UniPathway" id="UPA00219"/>
<dbReference type="GO" id="GO:0008360">
    <property type="term" value="P:regulation of cell shape"/>
    <property type="evidence" value="ECO:0007669"/>
    <property type="project" value="UniProtKB-UniRule"/>
</dbReference>
<name>A0A0M6XUZ5_9RHOB</name>
<dbReference type="Gene3D" id="2.40.440.10">
    <property type="entry name" value="L,D-transpeptidase catalytic domain-like"/>
    <property type="match status" value="1"/>
</dbReference>
<dbReference type="AlphaFoldDB" id="A0A0M6XUZ5"/>
<dbReference type="CDD" id="cd16913">
    <property type="entry name" value="YkuD_like"/>
    <property type="match status" value="1"/>
</dbReference>
<dbReference type="PROSITE" id="PS52029">
    <property type="entry name" value="LD_TPASE"/>
    <property type="match status" value="1"/>
</dbReference>
<dbReference type="SUPFAM" id="SSF141523">
    <property type="entry name" value="L,D-transpeptidase catalytic domain-like"/>
    <property type="match status" value="1"/>
</dbReference>
<organism evidence="9 10">
    <name type="scientific">Jannaschia rubra</name>
    <dbReference type="NCBI Taxonomy" id="282197"/>
    <lineage>
        <taxon>Bacteria</taxon>
        <taxon>Pseudomonadati</taxon>
        <taxon>Pseudomonadota</taxon>
        <taxon>Alphaproteobacteria</taxon>
        <taxon>Rhodobacterales</taxon>
        <taxon>Roseobacteraceae</taxon>
        <taxon>Jannaschia</taxon>
    </lineage>
</organism>
<evidence type="ECO:0000256" key="5">
    <source>
        <dbReference type="ARBA" id="ARBA00022984"/>
    </source>
</evidence>
<gene>
    <name evidence="9" type="ORF">JAN5088_03348</name>
</gene>
<dbReference type="GO" id="GO:0016740">
    <property type="term" value="F:transferase activity"/>
    <property type="evidence" value="ECO:0007669"/>
    <property type="project" value="UniProtKB-KW"/>
</dbReference>
<dbReference type="InterPro" id="IPR005490">
    <property type="entry name" value="LD_TPept_cat_dom"/>
</dbReference>
<sequence length="169" mass="18510">MISRLTRRTALLGGACAFLSGCAGKFRSYDGPAVTRLRLFKKRRLLVVEGRERTLRTYPIGLGFAPVGHKQFEGDGRTPEGSYVIDRRNPDSKFHLSIGISYPNTADVAYAAAAGRHPGSDIFIHGGPRRGVDPTDVRDWTAGCIAVTDRQIEAIYAMVRDGTPIEIYA</sequence>
<dbReference type="Proteomes" id="UP000048908">
    <property type="component" value="Unassembled WGS sequence"/>
</dbReference>
<evidence type="ECO:0000256" key="1">
    <source>
        <dbReference type="ARBA" id="ARBA00004752"/>
    </source>
</evidence>
<comment type="similarity">
    <text evidence="2">Belongs to the YkuD family.</text>
</comment>
<dbReference type="RefSeq" id="WP_055683908.1">
    <property type="nucleotide sequence ID" value="NZ_CXPG01000022.1"/>
</dbReference>
<keyword evidence="4 7" id="KW-0133">Cell shape</keyword>
<dbReference type="EMBL" id="CXPG01000022">
    <property type="protein sequence ID" value="CTQ34552.1"/>
    <property type="molecule type" value="Genomic_DNA"/>
</dbReference>
<feature type="domain" description="L,D-TPase catalytic" evidence="8">
    <location>
        <begin position="35"/>
        <end position="168"/>
    </location>
</feature>
<evidence type="ECO:0000256" key="6">
    <source>
        <dbReference type="ARBA" id="ARBA00023316"/>
    </source>
</evidence>
<dbReference type="OrthoDB" id="9809748at2"/>
<comment type="pathway">
    <text evidence="1 7">Cell wall biogenesis; peptidoglycan biosynthesis.</text>
</comment>
<evidence type="ECO:0000313" key="10">
    <source>
        <dbReference type="Proteomes" id="UP000048908"/>
    </source>
</evidence>
<keyword evidence="5 7" id="KW-0573">Peptidoglycan synthesis</keyword>
<evidence type="ECO:0000313" key="9">
    <source>
        <dbReference type="EMBL" id="CTQ34552.1"/>
    </source>
</evidence>
<proteinExistence type="inferred from homology"/>